<protein>
    <recommendedName>
        <fullName evidence="5">Mitochondrial inner membrane protease subunit</fullName>
        <ecNumber evidence="5">3.4.21.-</ecNumber>
    </recommendedName>
</protein>
<dbReference type="InterPro" id="IPR000223">
    <property type="entry name" value="Pept_S26A_signal_pept_1"/>
</dbReference>
<dbReference type="eggNOG" id="KOG0171">
    <property type="taxonomic scope" value="Eukaryota"/>
</dbReference>
<comment type="catalytic activity">
    <reaction evidence="1">
        <text>Cleavage of hydrophobic, N-terminal signal or leader sequences from secreted and periplasmic proteins.</text>
        <dbReference type="EC" id="3.4.21.89"/>
    </reaction>
</comment>
<keyword evidence="5" id="KW-0496">Mitochondrion</keyword>
<proteinExistence type="inferred from homology"/>
<evidence type="ECO:0000256" key="6">
    <source>
        <dbReference type="SAM" id="MobiDB-lite"/>
    </source>
</evidence>
<dbReference type="Gene3D" id="2.10.109.10">
    <property type="entry name" value="Umud Fragment, subunit A"/>
    <property type="match status" value="1"/>
</dbReference>
<dbReference type="GO" id="GO:0006465">
    <property type="term" value="P:signal peptide processing"/>
    <property type="evidence" value="ECO:0007669"/>
    <property type="project" value="InterPro"/>
</dbReference>
<dbReference type="PROSITE" id="PS00761">
    <property type="entry name" value="SPASE_I_3"/>
    <property type="match status" value="1"/>
</dbReference>
<evidence type="ECO:0000313" key="9">
    <source>
        <dbReference type="Proteomes" id="UP000266841"/>
    </source>
</evidence>
<evidence type="ECO:0000256" key="5">
    <source>
        <dbReference type="RuleBase" id="RU362041"/>
    </source>
</evidence>
<dbReference type="InterPro" id="IPR019533">
    <property type="entry name" value="Peptidase_S26"/>
</dbReference>
<reference evidence="8 9" key="1">
    <citation type="journal article" date="2012" name="Genome Biol.">
        <title>Genome and low-iron response of an oceanic diatom adapted to chronic iron limitation.</title>
        <authorList>
            <person name="Lommer M."/>
            <person name="Specht M."/>
            <person name="Roy A.S."/>
            <person name="Kraemer L."/>
            <person name="Andreson R."/>
            <person name="Gutowska M.A."/>
            <person name="Wolf J."/>
            <person name="Bergner S.V."/>
            <person name="Schilhabel M.B."/>
            <person name="Klostermeier U.C."/>
            <person name="Beiko R.G."/>
            <person name="Rosenstiel P."/>
            <person name="Hippler M."/>
            <person name="Laroche J."/>
        </authorList>
    </citation>
    <scope>NUCLEOTIDE SEQUENCE [LARGE SCALE GENOMIC DNA]</scope>
    <source>
        <strain evidence="8 9">CCMP1005</strain>
    </source>
</reference>
<dbReference type="GO" id="GO:0005743">
    <property type="term" value="C:mitochondrial inner membrane"/>
    <property type="evidence" value="ECO:0007669"/>
    <property type="project" value="UniProtKB-SubCell"/>
</dbReference>
<dbReference type="EC" id="3.4.21.-" evidence="5"/>
<comment type="similarity">
    <text evidence="2 5">Belongs to the peptidase S26 family.</text>
</comment>
<dbReference type="Proteomes" id="UP000266841">
    <property type="component" value="Unassembled WGS sequence"/>
</dbReference>
<gene>
    <name evidence="8" type="ORF">THAOC_17550</name>
</gene>
<evidence type="ECO:0000313" key="8">
    <source>
        <dbReference type="EMBL" id="EJK61881.1"/>
    </source>
</evidence>
<feature type="active site" evidence="4">
    <location>
        <position position="296"/>
    </location>
</feature>
<accession>K0SLN9</accession>
<keyword evidence="5" id="KW-0999">Mitochondrion inner membrane</keyword>
<feature type="active site" evidence="4">
    <location>
        <position position="232"/>
    </location>
</feature>
<dbReference type="InterPro" id="IPR019758">
    <property type="entry name" value="Pept_S26A_signal_pept_1_CS"/>
</dbReference>
<dbReference type="PANTHER" id="PTHR43390">
    <property type="entry name" value="SIGNAL PEPTIDASE I"/>
    <property type="match status" value="1"/>
</dbReference>
<evidence type="ECO:0000256" key="1">
    <source>
        <dbReference type="ARBA" id="ARBA00000677"/>
    </source>
</evidence>
<dbReference type="NCBIfam" id="TIGR02227">
    <property type="entry name" value="sigpep_I_bact"/>
    <property type="match status" value="1"/>
</dbReference>
<sequence>MRADESSPECACVSLALLVPYDGGRASSTRRGLTRHANDGPVAQSNRGDAHHSRSSAFGLSSARESPRRTTGLLSSEKDNDDGPRFTDPSGDEGPVSNLASDLRAAAREGFGTRARNVAETMAAGDVVVPICGNLERRSALAQRGLYAGVEYVINEIEGGSVTLRPAYRLRPHLERSDWPVTLPVSDVPLWLSKTTYQAGTALGTAGLAASFLAMAFIASTFLRLVVVPSESMEPSLVPGDVVLVTRSVLPPRVGDVVFFDPPAELDEAIANSKIGQIAKDENVQIASTKGKQFIKRVVGVPGERAGVRGSSPFVSSCKGNECIVRVDKTGEYQRPDVFAAESWDRETQILERGEFFVAGDNGYRSVDSRVWGPLRRKYIFGTAQWIVSPSHFGPIPPGPFETQALSK</sequence>
<keyword evidence="5" id="KW-0645">Protease</keyword>
<keyword evidence="3 5" id="KW-0378">Hydrolase</keyword>
<dbReference type="GO" id="GO:0004252">
    <property type="term" value="F:serine-type endopeptidase activity"/>
    <property type="evidence" value="ECO:0007669"/>
    <property type="project" value="InterPro"/>
</dbReference>
<feature type="compositionally biased region" description="Basic and acidic residues" evidence="6">
    <location>
        <begin position="76"/>
        <end position="85"/>
    </location>
</feature>
<dbReference type="PRINTS" id="PR00727">
    <property type="entry name" value="LEADERPTASE"/>
</dbReference>
<dbReference type="AlphaFoldDB" id="K0SLN9"/>
<keyword evidence="9" id="KW-1185">Reference proteome</keyword>
<evidence type="ECO:0000256" key="3">
    <source>
        <dbReference type="ARBA" id="ARBA00022801"/>
    </source>
</evidence>
<dbReference type="Pfam" id="PF10502">
    <property type="entry name" value="Peptidase_S26"/>
    <property type="match status" value="1"/>
</dbReference>
<feature type="region of interest" description="Disordered" evidence="6">
    <location>
        <begin position="23"/>
        <end position="98"/>
    </location>
</feature>
<dbReference type="SUPFAM" id="SSF51306">
    <property type="entry name" value="LexA/Signal peptidase"/>
    <property type="match status" value="1"/>
</dbReference>
<comment type="subcellular location">
    <subcellularLocation>
        <location evidence="5">Mitochondrion inner membrane</location>
    </subcellularLocation>
</comment>
<dbReference type="InterPro" id="IPR036286">
    <property type="entry name" value="LexA/Signal_pep-like_sf"/>
</dbReference>
<feature type="domain" description="Peptidase S26" evidence="7">
    <location>
        <begin position="212"/>
        <end position="388"/>
    </location>
</feature>
<evidence type="ECO:0000256" key="2">
    <source>
        <dbReference type="ARBA" id="ARBA00009370"/>
    </source>
</evidence>
<evidence type="ECO:0000256" key="4">
    <source>
        <dbReference type="PIRSR" id="PIRSR600223-1"/>
    </source>
</evidence>
<dbReference type="EMBL" id="AGNL01019371">
    <property type="protein sequence ID" value="EJK61881.1"/>
    <property type="molecule type" value="Genomic_DNA"/>
</dbReference>
<keyword evidence="5" id="KW-0472">Membrane</keyword>
<dbReference type="OrthoDB" id="42172at2759"/>
<dbReference type="CDD" id="cd06530">
    <property type="entry name" value="S26_SPase_I"/>
    <property type="match status" value="1"/>
</dbReference>
<dbReference type="GO" id="GO:0009003">
    <property type="term" value="F:signal peptidase activity"/>
    <property type="evidence" value="ECO:0007669"/>
    <property type="project" value="UniProtKB-EC"/>
</dbReference>
<organism evidence="8 9">
    <name type="scientific">Thalassiosira oceanica</name>
    <name type="common">Marine diatom</name>
    <dbReference type="NCBI Taxonomy" id="159749"/>
    <lineage>
        <taxon>Eukaryota</taxon>
        <taxon>Sar</taxon>
        <taxon>Stramenopiles</taxon>
        <taxon>Ochrophyta</taxon>
        <taxon>Bacillariophyta</taxon>
        <taxon>Coscinodiscophyceae</taxon>
        <taxon>Thalassiosirophycidae</taxon>
        <taxon>Thalassiosirales</taxon>
        <taxon>Thalassiosiraceae</taxon>
        <taxon>Thalassiosira</taxon>
    </lineage>
</organism>
<comment type="caution">
    <text evidence="8">The sequence shown here is derived from an EMBL/GenBank/DDBJ whole genome shotgun (WGS) entry which is preliminary data.</text>
</comment>
<evidence type="ECO:0000259" key="7">
    <source>
        <dbReference type="Pfam" id="PF10502"/>
    </source>
</evidence>
<dbReference type="PANTHER" id="PTHR43390:SF1">
    <property type="entry name" value="CHLOROPLAST PROCESSING PEPTIDASE"/>
    <property type="match status" value="1"/>
</dbReference>
<name>K0SLN9_THAOC</name>